<dbReference type="InterPro" id="IPR026444">
    <property type="entry name" value="Secre_tail"/>
</dbReference>
<dbReference type="Pfam" id="PF18962">
    <property type="entry name" value="Por_Secre_tail"/>
    <property type="match status" value="1"/>
</dbReference>
<evidence type="ECO:0000259" key="1">
    <source>
        <dbReference type="Pfam" id="PF18962"/>
    </source>
</evidence>
<dbReference type="AlphaFoldDB" id="A0A5B8UDW5"/>
<organism evidence="2 3">
    <name type="scientific">Flavisolibacter ginsenosidimutans</name>
    <dbReference type="NCBI Taxonomy" id="661481"/>
    <lineage>
        <taxon>Bacteria</taxon>
        <taxon>Pseudomonadati</taxon>
        <taxon>Bacteroidota</taxon>
        <taxon>Chitinophagia</taxon>
        <taxon>Chitinophagales</taxon>
        <taxon>Chitinophagaceae</taxon>
        <taxon>Flavisolibacter</taxon>
    </lineage>
</organism>
<dbReference type="KEGG" id="fgg:FSB75_02845"/>
<evidence type="ECO:0000313" key="3">
    <source>
        <dbReference type="Proteomes" id="UP000321204"/>
    </source>
</evidence>
<protein>
    <submittedName>
        <fullName evidence="2">T9SS type A sorting domain-containing protein</fullName>
    </submittedName>
</protein>
<proteinExistence type="predicted"/>
<feature type="domain" description="Secretion system C-terminal sorting" evidence="1">
    <location>
        <begin position="680"/>
        <end position="745"/>
    </location>
</feature>
<sequence length="757" mass="83107">MKYLLLLVAGIILHTVSRSQGCSVNYVEPSFQLQTTHPVCGGSSGQLEVINASGGAAPFTYRLIELNLTNSTGVFTGLAAGTYSVELKDACGTIRTRQATLVPFQFSFDFSVVMLAGGACHKGEVTFTTSNSSFVHQYGVCNPGSSDTIWSNSPDIIVDPIINRAAILVKDNCGTVYAKNWNAPTGVFGYIKELQYKIQCTDVDIYPVFFGFDAPSVCLYDFQTKALIQCKQAPAGNYSGGFQTNFYALNYTHDYYVIVQDNCNRDSAYFPVKQSSGGSQIDPYDWDCTTFKMHVDGPPPPASWYALHPEVDGSPDSICLYDITRNRKVGCKSQNDYLNWINPRTGEPWPSGAVWDNLPYGCYRAYIFDPCSDSTCTIDSCVRYPNGFRSAVAGNCTINQTAVQAWFDPGAKTPFNVKVLYPDGSIAVNYPSNNTYNYVLYNTWPQPGTLTVIASDGCGNADTSFVNQPSIFPTKQVEMKGGCPGLYGDSGGGDIVLKGNPLAYNSATVTIIKRDATDTLVNRSYSTYNSTTDQVEFYFSNLPTGVYIVQSSIGCMSLKFYDTIAINPYVYPHQLADRIYQCAANPYTFKDSTLGGVRPLTYEILRTDPMYAPLLTGPQTSNVFNIPSGFNLDSITIKALDACGNSHSKTFPVQHMPDCNTLAVGPDVQTLAVTNKLISVYPNPSKGQFTIFISQKKKADYRVEVVNTSGSVVYQKIFEGIDKKEILLNEHLVPGLYIIRVTDLITEKVSVFKEIIN</sequence>
<dbReference type="NCBIfam" id="TIGR04183">
    <property type="entry name" value="Por_Secre_tail"/>
    <property type="match status" value="1"/>
</dbReference>
<dbReference type="RefSeq" id="WP_146782455.1">
    <property type="nucleotide sequence ID" value="NZ_BAABIO010000006.1"/>
</dbReference>
<keyword evidence="3" id="KW-1185">Reference proteome</keyword>
<name>A0A5B8UDW5_9BACT</name>
<dbReference type="OrthoDB" id="607469at2"/>
<dbReference type="Proteomes" id="UP000321204">
    <property type="component" value="Chromosome"/>
</dbReference>
<accession>A0A5B8UDW5</accession>
<dbReference type="EMBL" id="CP042433">
    <property type="protein sequence ID" value="QEC54881.1"/>
    <property type="molecule type" value="Genomic_DNA"/>
</dbReference>
<gene>
    <name evidence="2" type="ORF">FSB75_02845</name>
</gene>
<reference evidence="2 3" key="1">
    <citation type="journal article" date="2015" name="Int. J. Syst. Evol. Microbiol.">
        <title>Flavisolibacter ginsenosidimutans sp. nov., with ginsenoside-converting activity isolated from soil used for cultivating ginseng.</title>
        <authorList>
            <person name="Zhao Y."/>
            <person name="Liu Q."/>
            <person name="Kang M.S."/>
            <person name="Jin F."/>
            <person name="Yu H."/>
            <person name="Im W.T."/>
        </authorList>
    </citation>
    <scope>NUCLEOTIDE SEQUENCE [LARGE SCALE GENOMIC DNA]</scope>
    <source>
        <strain evidence="2 3">Gsoil 636</strain>
    </source>
</reference>
<evidence type="ECO:0000313" key="2">
    <source>
        <dbReference type="EMBL" id="QEC54881.1"/>
    </source>
</evidence>